<dbReference type="Pfam" id="PF00400">
    <property type="entry name" value="WD40"/>
    <property type="match status" value="1"/>
</dbReference>
<accession>A0A3M7S4Q6</accession>
<dbReference type="Proteomes" id="UP000276133">
    <property type="component" value="Unassembled WGS sequence"/>
</dbReference>
<evidence type="ECO:0000256" key="2">
    <source>
        <dbReference type="ARBA" id="ARBA00022737"/>
    </source>
</evidence>
<keyword evidence="1 3" id="KW-0853">WD repeat</keyword>
<dbReference type="PROSITE" id="PS50294">
    <property type="entry name" value="WD_REPEATS_REGION"/>
    <property type="match status" value="1"/>
</dbReference>
<dbReference type="SMART" id="SM00320">
    <property type="entry name" value="WD40"/>
    <property type="match status" value="3"/>
</dbReference>
<gene>
    <name evidence="4" type="ORF">BpHYR1_051196</name>
</gene>
<evidence type="ECO:0000256" key="1">
    <source>
        <dbReference type="ARBA" id="ARBA00022574"/>
    </source>
</evidence>
<sequence>MSNFGLKYKYCLDKIFDRCISKIEEFDDNEKLLISTFGSKMKTGRFNQLKFDLVNVPEDYVYFILNKKKDIILAIGKKQIGIYLVNSKLFYPTYFSKSLSFLALIVNTYIILSSTEANFIEIKYWDNFFPGSIINVKHLVGHTDGVIYLCVVGDDYLLSGSRDATIKYWKISTLECIRTFVGHKGFVTSLMFLKTGECFKTLIGHKNLIYDIQETRNAEIVSLGMYAVLKFWNIETGTCMLSLSSEINDRWSCFRILESGKLVTGSQAGKIQIWSDEQIVFEYQEKICQRKKSCNIL</sequence>
<dbReference type="PROSITE" id="PS50082">
    <property type="entry name" value="WD_REPEATS_2"/>
    <property type="match status" value="1"/>
</dbReference>
<keyword evidence="2" id="KW-0677">Repeat</keyword>
<evidence type="ECO:0000313" key="5">
    <source>
        <dbReference type="Proteomes" id="UP000276133"/>
    </source>
</evidence>
<proteinExistence type="predicted"/>
<dbReference type="EMBL" id="REGN01002066">
    <property type="protein sequence ID" value="RNA30615.1"/>
    <property type="molecule type" value="Genomic_DNA"/>
</dbReference>
<dbReference type="SUPFAM" id="SSF50978">
    <property type="entry name" value="WD40 repeat-like"/>
    <property type="match status" value="1"/>
</dbReference>
<feature type="repeat" description="WD" evidence="3">
    <location>
        <begin position="139"/>
        <end position="179"/>
    </location>
</feature>
<evidence type="ECO:0000313" key="4">
    <source>
        <dbReference type="EMBL" id="RNA30615.1"/>
    </source>
</evidence>
<dbReference type="GO" id="GO:0005634">
    <property type="term" value="C:nucleus"/>
    <property type="evidence" value="ECO:0007669"/>
    <property type="project" value="TreeGrafter"/>
</dbReference>
<dbReference type="GO" id="GO:0043161">
    <property type="term" value="P:proteasome-mediated ubiquitin-dependent protein catabolic process"/>
    <property type="evidence" value="ECO:0007669"/>
    <property type="project" value="TreeGrafter"/>
</dbReference>
<dbReference type="GO" id="GO:0005737">
    <property type="term" value="C:cytoplasm"/>
    <property type="evidence" value="ECO:0007669"/>
    <property type="project" value="TreeGrafter"/>
</dbReference>
<dbReference type="STRING" id="10195.A0A3M7S4Q6"/>
<evidence type="ECO:0000256" key="3">
    <source>
        <dbReference type="PROSITE-ProRule" id="PRU00221"/>
    </source>
</evidence>
<dbReference type="GO" id="GO:0043130">
    <property type="term" value="F:ubiquitin binding"/>
    <property type="evidence" value="ECO:0007669"/>
    <property type="project" value="TreeGrafter"/>
</dbReference>
<organism evidence="4 5">
    <name type="scientific">Brachionus plicatilis</name>
    <name type="common">Marine rotifer</name>
    <name type="synonym">Brachionus muelleri</name>
    <dbReference type="NCBI Taxonomy" id="10195"/>
    <lineage>
        <taxon>Eukaryota</taxon>
        <taxon>Metazoa</taxon>
        <taxon>Spiralia</taxon>
        <taxon>Gnathifera</taxon>
        <taxon>Rotifera</taxon>
        <taxon>Eurotatoria</taxon>
        <taxon>Monogononta</taxon>
        <taxon>Pseudotrocha</taxon>
        <taxon>Ploima</taxon>
        <taxon>Brachionidae</taxon>
        <taxon>Brachionus</taxon>
    </lineage>
</organism>
<dbReference type="OrthoDB" id="10265988at2759"/>
<dbReference type="PANTHER" id="PTHR19849">
    <property type="entry name" value="PHOSPHOLIPASE A-2-ACTIVATING PROTEIN"/>
    <property type="match status" value="1"/>
</dbReference>
<keyword evidence="5" id="KW-1185">Reference proteome</keyword>
<comment type="caution">
    <text evidence="4">The sequence shown here is derived from an EMBL/GenBank/DDBJ whole genome shotgun (WGS) entry which is preliminary data.</text>
</comment>
<dbReference type="PANTHER" id="PTHR19849:SF1">
    <property type="entry name" value="F-BOX_WD REPEAT-CONTAINING PROTEIN 7"/>
    <property type="match status" value="1"/>
</dbReference>
<dbReference type="InterPro" id="IPR036322">
    <property type="entry name" value="WD40_repeat_dom_sf"/>
</dbReference>
<protein>
    <submittedName>
        <fullName evidence="4">WD-40 repeat-containing</fullName>
    </submittedName>
</protein>
<dbReference type="Gene3D" id="2.130.10.10">
    <property type="entry name" value="YVTN repeat-like/Quinoprotein amine dehydrogenase"/>
    <property type="match status" value="2"/>
</dbReference>
<dbReference type="InterPro" id="IPR015943">
    <property type="entry name" value="WD40/YVTN_repeat-like_dom_sf"/>
</dbReference>
<name>A0A3M7S4Q6_BRAPC</name>
<dbReference type="GO" id="GO:0010992">
    <property type="term" value="P:ubiquitin recycling"/>
    <property type="evidence" value="ECO:0007669"/>
    <property type="project" value="TreeGrafter"/>
</dbReference>
<reference evidence="4 5" key="1">
    <citation type="journal article" date="2018" name="Sci. Rep.">
        <title>Genomic signatures of local adaptation to the degree of environmental predictability in rotifers.</title>
        <authorList>
            <person name="Franch-Gras L."/>
            <person name="Hahn C."/>
            <person name="Garcia-Roger E.M."/>
            <person name="Carmona M.J."/>
            <person name="Serra M."/>
            <person name="Gomez A."/>
        </authorList>
    </citation>
    <scope>NUCLEOTIDE SEQUENCE [LARGE SCALE GENOMIC DNA]</scope>
    <source>
        <strain evidence="4">HYR1</strain>
    </source>
</reference>
<dbReference type="InterPro" id="IPR001680">
    <property type="entry name" value="WD40_rpt"/>
</dbReference>
<dbReference type="AlphaFoldDB" id="A0A3M7S4Q6"/>